<organism evidence="2 3">
    <name type="scientific">Faecalibacterium gallinarum</name>
    <dbReference type="NCBI Taxonomy" id="2903556"/>
    <lineage>
        <taxon>Bacteria</taxon>
        <taxon>Bacillati</taxon>
        <taxon>Bacillota</taxon>
        <taxon>Clostridia</taxon>
        <taxon>Eubacteriales</taxon>
        <taxon>Oscillospiraceae</taxon>
        <taxon>Faecalibacterium</taxon>
    </lineage>
</organism>
<gene>
    <name evidence="2" type="ORF">JCM17207_10670</name>
</gene>
<reference evidence="2" key="1">
    <citation type="journal article" date="2022" name="Int. J. Syst. Evol. Microbiol.">
        <title>Genome-based, phenotypic and chemotaxonomic classification of Faecalibacterium strains: proposal of three novel species Faecalibacterium duncaniae sp. nov., Faecalibacterium hattorii sp. nov. and Faecalibacterium gallinarum sp. nov. .</title>
        <authorList>
            <person name="Sakamoto M."/>
            <person name="Sakurai N."/>
            <person name="Tanno H."/>
            <person name="Iino T."/>
            <person name="Ohkuma M."/>
            <person name="Endo A."/>
        </authorList>
    </citation>
    <scope>NUCLEOTIDE SEQUENCE</scope>
    <source>
        <strain evidence="2">JCM 17207</strain>
    </source>
</reference>
<keyword evidence="1" id="KW-0472">Membrane</keyword>
<evidence type="ECO:0000256" key="1">
    <source>
        <dbReference type="SAM" id="Phobius"/>
    </source>
</evidence>
<dbReference type="EMBL" id="BQKV01000032">
    <property type="protein sequence ID" value="GJN64442.1"/>
    <property type="molecule type" value="Genomic_DNA"/>
</dbReference>
<keyword evidence="1" id="KW-1133">Transmembrane helix</keyword>
<sequence length="112" mass="12119">MAEYRSILVFLLAAGLGLLFRLFLGACVSGRAAGTRRGRRLLLAWGFGLLALTQALLLYLFLGWAGLGSAFWLSLIAVALADLIALFAGLLAEAARARRHLTEQQKIGLYNL</sequence>
<feature type="transmembrane region" description="Helical" evidence="1">
    <location>
        <begin position="70"/>
        <end position="92"/>
    </location>
</feature>
<keyword evidence="1" id="KW-0812">Transmembrane</keyword>
<evidence type="ECO:0000313" key="3">
    <source>
        <dbReference type="Proteomes" id="UP001055185"/>
    </source>
</evidence>
<comment type="caution">
    <text evidence="2">The sequence shown here is derived from an EMBL/GenBank/DDBJ whole genome shotgun (WGS) entry which is preliminary data.</text>
</comment>
<evidence type="ECO:0000313" key="2">
    <source>
        <dbReference type="EMBL" id="GJN64442.1"/>
    </source>
</evidence>
<accession>A0AA37MYC1</accession>
<dbReference type="Proteomes" id="UP001055185">
    <property type="component" value="Unassembled WGS sequence"/>
</dbReference>
<proteinExistence type="predicted"/>
<dbReference type="RefSeq" id="WP_238316639.1">
    <property type="nucleotide sequence ID" value="NZ_BQKV01000032.1"/>
</dbReference>
<feature type="transmembrane region" description="Helical" evidence="1">
    <location>
        <begin position="41"/>
        <end position="64"/>
    </location>
</feature>
<protein>
    <submittedName>
        <fullName evidence="2">Uncharacterized protein</fullName>
    </submittedName>
</protein>
<keyword evidence="3" id="KW-1185">Reference proteome</keyword>
<name>A0AA37MYC1_9FIRM</name>
<feature type="transmembrane region" description="Helical" evidence="1">
    <location>
        <begin position="6"/>
        <end position="29"/>
    </location>
</feature>
<dbReference type="AlphaFoldDB" id="A0AA37MYC1"/>